<evidence type="ECO:0000256" key="5">
    <source>
        <dbReference type="ARBA" id="ARBA00023136"/>
    </source>
</evidence>
<organism evidence="7 8">
    <name type="scientific">Kingdonia uniflora</name>
    <dbReference type="NCBI Taxonomy" id="39325"/>
    <lineage>
        <taxon>Eukaryota</taxon>
        <taxon>Viridiplantae</taxon>
        <taxon>Streptophyta</taxon>
        <taxon>Embryophyta</taxon>
        <taxon>Tracheophyta</taxon>
        <taxon>Spermatophyta</taxon>
        <taxon>Magnoliopsida</taxon>
        <taxon>Ranunculales</taxon>
        <taxon>Circaeasteraceae</taxon>
        <taxon>Kingdonia</taxon>
    </lineage>
</organism>
<comment type="caution">
    <text evidence="7">The sequence shown here is derived from an EMBL/GenBank/DDBJ whole genome shotgun (WGS) entry which is preliminary data.</text>
</comment>
<feature type="transmembrane region" description="Helical" evidence="6">
    <location>
        <begin position="16"/>
        <end position="37"/>
    </location>
</feature>
<reference evidence="7 8" key="1">
    <citation type="journal article" date="2020" name="IScience">
        <title>Genome Sequencing of the Endangered Kingdonia uniflora (Circaeasteraceae, Ranunculales) Reveals Potential Mechanisms of Evolutionary Specialization.</title>
        <authorList>
            <person name="Sun Y."/>
            <person name="Deng T."/>
            <person name="Zhang A."/>
            <person name="Moore M.J."/>
            <person name="Landis J.B."/>
            <person name="Lin N."/>
            <person name="Zhang H."/>
            <person name="Zhang X."/>
            <person name="Huang J."/>
            <person name="Zhang X."/>
            <person name="Sun H."/>
            <person name="Wang H."/>
        </authorList>
    </citation>
    <scope>NUCLEOTIDE SEQUENCE [LARGE SCALE GENOMIC DNA]</scope>
    <source>
        <strain evidence="7">TB1705</strain>
        <tissue evidence="7">Leaf</tissue>
    </source>
</reference>
<feature type="transmembrane region" description="Helical" evidence="6">
    <location>
        <begin position="190"/>
        <end position="210"/>
    </location>
</feature>
<proteinExistence type="inferred from homology"/>
<keyword evidence="4 6" id="KW-1133">Transmembrane helix</keyword>
<sequence>MEEERHCDKNKNKNKVFLFLFYVHLLLITILVIFLTIKGFLLSSSTTVCACHRFHPRHWYPPLLISSSFAALLAFLFLVAATHKLRVTFWVSPLLTCGSGFLFLYIGTSGSFVVAVFTLVFALIQSVYTCWVVPRMDYATRLLSVSLPSGSVLVTNMCSVAGAIVIGTVFSCFLVLGMGGARAIFTIQRWFYFLYMFLIILSLAWGMHVIRSVLHIAISRVGYMYFTQQRVELDLRQALNDAMKYSLGSACLGSALVLLLGIVQGSARAMVSVAGDTDEFMFSCASCYSGIARKVVAYGNRWGFVHVGVYGKGIVKASRDVWETFRKVGMESVIDSDLTSSFCFLCGVAGGSACSLVGGSWAVVVEKSYATEVSIYGFLIGYFIVRIAMSLTEAWVSAYYVAYADNPQSLDFDSTIRDRIKKLQQAS</sequence>
<comment type="subcellular location">
    <subcellularLocation>
        <location evidence="6">Cell membrane</location>
        <topology evidence="6">Multi-pass membrane protein</topology>
    </subcellularLocation>
    <subcellularLocation>
        <location evidence="1">Membrane</location>
        <topology evidence="1">Multi-pass membrane protein</topology>
    </subcellularLocation>
</comment>
<dbReference type="GO" id="GO:0005886">
    <property type="term" value="C:plasma membrane"/>
    <property type="evidence" value="ECO:0007669"/>
    <property type="project" value="UniProtKB-SubCell"/>
</dbReference>
<feature type="transmembrane region" description="Helical" evidence="6">
    <location>
        <begin position="153"/>
        <end position="178"/>
    </location>
</feature>
<dbReference type="PANTHER" id="PTHR12385:SF84">
    <property type="entry name" value="CHOLINE TRANSPORTER-LIKE PROTEIN"/>
    <property type="match status" value="1"/>
</dbReference>
<protein>
    <recommendedName>
        <fullName evidence="6">Choline transporter-like protein</fullName>
    </recommendedName>
</protein>
<feature type="transmembrane region" description="Helical" evidence="6">
    <location>
        <begin position="245"/>
        <end position="263"/>
    </location>
</feature>
<dbReference type="OrthoDB" id="44736at2759"/>
<dbReference type="InterPro" id="IPR007603">
    <property type="entry name" value="Choline_transptr-like"/>
</dbReference>
<comment type="similarity">
    <text evidence="2 6">Belongs to the CTL (choline transporter-like) family.</text>
</comment>
<name>A0A7J7M5U6_9MAGN</name>
<dbReference type="PANTHER" id="PTHR12385">
    <property type="entry name" value="CHOLINE TRANSPORTER-LIKE (SLC FAMILY 44)"/>
    <property type="match status" value="1"/>
</dbReference>
<evidence type="ECO:0000313" key="7">
    <source>
        <dbReference type="EMBL" id="KAF6150180.1"/>
    </source>
</evidence>
<feature type="transmembrane region" description="Helical" evidence="6">
    <location>
        <begin position="112"/>
        <end position="133"/>
    </location>
</feature>
<keyword evidence="3 6" id="KW-0812">Transmembrane</keyword>
<accession>A0A7J7M5U6</accession>
<dbReference type="Pfam" id="PF04515">
    <property type="entry name" value="Choline_transpo"/>
    <property type="match status" value="1"/>
</dbReference>
<evidence type="ECO:0000256" key="2">
    <source>
        <dbReference type="ARBA" id="ARBA00007168"/>
    </source>
</evidence>
<keyword evidence="8" id="KW-1185">Reference proteome</keyword>
<keyword evidence="5 6" id="KW-0472">Membrane</keyword>
<dbReference type="EMBL" id="JACGCM010001753">
    <property type="protein sequence ID" value="KAF6150180.1"/>
    <property type="molecule type" value="Genomic_DNA"/>
</dbReference>
<evidence type="ECO:0000256" key="1">
    <source>
        <dbReference type="ARBA" id="ARBA00004141"/>
    </source>
</evidence>
<dbReference type="GO" id="GO:0022857">
    <property type="term" value="F:transmembrane transporter activity"/>
    <property type="evidence" value="ECO:0007669"/>
    <property type="project" value="UniProtKB-UniRule"/>
</dbReference>
<evidence type="ECO:0000256" key="3">
    <source>
        <dbReference type="ARBA" id="ARBA00022692"/>
    </source>
</evidence>
<gene>
    <name evidence="7" type="ORF">GIB67_023135</name>
</gene>
<comment type="function">
    <text evidence="6">Choline transporter.</text>
</comment>
<evidence type="ECO:0000256" key="6">
    <source>
        <dbReference type="RuleBase" id="RU368066"/>
    </source>
</evidence>
<feature type="transmembrane region" description="Helical" evidence="6">
    <location>
        <begin position="87"/>
        <end position="106"/>
    </location>
</feature>
<feature type="transmembrane region" description="Helical" evidence="6">
    <location>
        <begin position="63"/>
        <end position="80"/>
    </location>
</feature>
<dbReference type="AlphaFoldDB" id="A0A7J7M5U6"/>
<feature type="transmembrane region" description="Helical" evidence="6">
    <location>
        <begin position="376"/>
        <end position="402"/>
    </location>
</feature>
<dbReference type="Proteomes" id="UP000541444">
    <property type="component" value="Unassembled WGS sequence"/>
</dbReference>
<feature type="transmembrane region" description="Helical" evidence="6">
    <location>
        <begin position="338"/>
        <end position="364"/>
    </location>
</feature>
<evidence type="ECO:0000313" key="8">
    <source>
        <dbReference type="Proteomes" id="UP000541444"/>
    </source>
</evidence>
<evidence type="ECO:0000256" key="4">
    <source>
        <dbReference type="ARBA" id="ARBA00022989"/>
    </source>
</evidence>